<dbReference type="Pfam" id="PF00732">
    <property type="entry name" value="GMC_oxred_N"/>
    <property type="match status" value="1"/>
</dbReference>
<dbReference type="GO" id="GO:0050660">
    <property type="term" value="F:flavin adenine dinucleotide binding"/>
    <property type="evidence" value="ECO:0007669"/>
    <property type="project" value="InterPro"/>
</dbReference>
<dbReference type="STRING" id="315423.SAMN04488020_101745"/>
<reference evidence="6 7" key="1">
    <citation type="submission" date="2017-03" db="EMBL/GenBank/DDBJ databases">
        <authorList>
            <person name="Afonso C.L."/>
            <person name="Miller P.J."/>
            <person name="Scott M.A."/>
            <person name="Spackman E."/>
            <person name="Goraichik I."/>
            <person name="Dimitrov K.M."/>
            <person name="Suarez D.L."/>
            <person name="Swayne D.E."/>
        </authorList>
    </citation>
    <scope>NUCLEOTIDE SEQUENCE [LARGE SCALE GENOMIC DNA]</scope>
    <source>
        <strain evidence="6 7">CECT 7066</strain>
    </source>
</reference>
<dbReference type="PANTHER" id="PTHR11552">
    <property type="entry name" value="GLUCOSE-METHANOL-CHOLINE GMC OXIDOREDUCTASE"/>
    <property type="match status" value="1"/>
</dbReference>
<dbReference type="EMBL" id="FWFV01000001">
    <property type="protein sequence ID" value="SLN21039.1"/>
    <property type="molecule type" value="Genomic_DNA"/>
</dbReference>
<evidence type="ECO:0000313" key="7">
    <source>
        <dbReference type="Proteomes" id="UP000193870"/>
    </source>
</evidence>
<name>A0A1Y5RMM8_9RHOB</name>
<dbReference type="AlphaFoldDB" id="A0A1Y5RMM8"/>
<evidence type="ECO:0000256" key="3">
    <source>
        <dbReference type="ARBA" id="ARBA00022630"/>
    </source>
</evidence>
<keyword evidence="3" id="KW-0285">Flavoprotein</keyword>
<sequence>MGLGGSSSINSMSYIRGHAGDHDDWAELGCMGWAFADVLPTFKDLERNRLGQDLAYHGTSGEPGRQAVRPENDLLIGFGANYRFGADRPSVLIELDRTAAVDEDRLRRIAPGFLADLVLIAGASTA</sequence>
<dbReference type="Gene3D" id="3.50.50.60">
    <property type="entry name" value="FAD/NAD(P)-binding domain"/>
    <property type="match status" value="1"/>
</dbReference>
<evidence type="ECO:0000256" key="1">
    <source>
        <dbReference type="ARBA" id="ARBA00001974"/>
    </source>
</evidence>
<dbReference type="InterPro" id="IPR000172">
    <property type="entry name" value="GMC_OxRdtase_N"/>
</dbReference>
<comment type="similarity">
    <text evidence="2">Belongs to the GMC oxidoreductase family.</text>
</comment>
<comment type="cofactor">
    <cofactor evidence="1">
        <name>FAD</name>
        <dbReference type="ChEBI" id="CHEBI:57692"/>
    </cofactor>
</comment>
<dbReference type="OrthoDB" id="9785276at2"/>
<keyword evidence="6" id="KW-0560">Oxidoreductase</keyword>
<evidence type="ECO:0000259" key="5">
    <source>
        <dbReference type="Pfam" id="PF00732"/>
    </source>
</evidence>
<accession>A0A1Y5RMM8</accession>
<evidence type="ECO:0000313" key="6">
    <source>
        <dbReference type="EMBL" id="SLN21039.1"/>
    </source>
</evidence>
<keyword evidence="4" id="KW-0274">FAD</keyword>
<dbReference type="InterPro" id="IPR012132">
    <property type="entry name" value="GMC_OxRdtase"/>
</dbReference>
<dbReference type="RefSeq" id="WP_085852748.1">
    <property type="nucleotide sequence ID" value="NZ_FOPF01000001.1"/>
</dbReference>
<dbReference type="PANTHER" id="PTHR11552:SF147">
    <property type="entry name" value="CHOLINE DEHYDROGENASE, MITOCHONDRIAL"/>
    <property type="match status" value="1"/>
</dbReference>
<dbReference type="Proteomes" id="UP000193870">
    <property type="component" value="Unassembled WGS sequence"/>
</dbReference>
<dbReference type="EC" id="1.1.99.1" evidence="6"/>
<protein>
    <submittedName>
        <fullName evidence="6">Oxygen-dependent choline dehydrogenase</fullName>
        <ecNumber evidence="6">1.1.99.1</ecNumber>
    </submittedName>
</protein>
<organism evidence="6 7">
    <name type="scientific">Palleronia marisminoris</name>
    <dbReference type="NCBI Taxonomy" id="315423"/>
    <lineage>
        <taxon>Bacteria</taxon>
        <taxon>Pseudomonadati</taxon>
        <taxon>Pseudomonadota</taxon>
        <taxon>Alphaproteobacteria</taxon>
        <taxon>Rhodobacterales</taxon>
        <taxon>Roseobacteraceae</taxon>
        <taxon>Palleronia</taxon>
    </lineage>
</organism>
<dbReference type="InterPro" id="IPR036188">
    <property type="entry name" value="FAD/NAD-bd_sf"/>
</dbReference>
<dbReference type="GO" id="GO:0008812">
    <property type="term" value="F:choline dehydrogenase activity"/>
    <property type="evidence" value="ECO:0007669"/>
    <property type="project" value="UniProtKB-EC"/>
</dbReference>
<dbReference type="SUPFAM" id="SSF51905">
    <property type="entry name" value="FAD/NAD(P)-binding domain"/>
    <property type="match status" value="1"/>
</dbReference>
<gene>
    <name evidence="6" type="primary">betA_1</name>
    <name evidence="6" type="ORF">PAM7066_00747</name>
</gene>
<feature type="domain" description="Glucose-methanol-choline oxidoreductase N-terminal" evidence="5">
    <location>
        <begin position="2"/>
        <end position="48"/>
    </location>
</feature>
<keyword evidence="7" id="KW-1185">Reference proteome</keyword>
<proteinExistence type="inferred from homology"/>
<evidence type="ECO:0000256" key="2">
    <source>
        <dbReference type="ARBA" id="ARBA00010790"/>
    </source>
</evidence>
<evidence type="ECO:0000256" key="4">
    <source>
        <dbReference type="ARBA" id="ARBA00022827"/>
    </source>
</evidence>